<proteinExistence type="predicted"/>
<dbReference type="AlphaFoldDB" id="A0A7W0C6Z6"/>
<keyword evidence="3" id="KW-1185">Reference proteome</keyword>
<evidence type="ECO:0000313" key="2">
    <source>
        <dbReference type="EMBL" id="MBA2880195.1"/>
    </source>
</evidence>
<organism evidence="2 3">
    <name type="scientific">Desulfosalsimonas propionicica</name>
    <dbReference type="NCBI Taxonomy" id="332175"/>
    <lineage>
        <taxon>Bacteria</taxon>
        <taxon>Pseudomonadati</taxon>
        <taxon>Thermodesulfobacteriota</taxon>
        <taxon>Desulfobacteria</taxon>
        <taxon>Desulfobacterales</taxon>
        <taxon>Desulfosalsimonadaceae</taxon>
        <taxon>Desulfosalsimonas</taxon>
    </lineage>
</organism>
<dbReference type="EMBL" id="JACDUS010000001">
    <property type="protein sequence ID" value="MBA2880195.1"/>
    <property type="molecule type" value="Genomic_DNA"/>
</dbReference>
<sequence>MKKLFALFVMLILFTGCSHNLRITNLNENFTHPVSPPQETVTIGVVGAQMNDPVNSGYLFSVVSALRGSGNFDRVIYPYSHSSHGSEVEAIVQISILPEYDGNASNFFVNFPGFLIFAPAIWGYGYQADIATMVDISYPDLKKSEHSEIHLTYTFRQAEIDRTWTEIGWLEVGIIPLIGGFVFTQYDPDVTEPFISEVSPNYGRYVSTKITESLYSTLEKNY</sequence>
<feature type="signal peptide" evidence="1">
    <location>
        <begin position="1"/>
        <end position="20"/>
    </location>
</feature>
<dbReference type="RefSeq" id="WP_181549854.1">
    <property type="nucleotide sequence ID" value="NZ_JACDUS010000001.1"/>
</dbReference>
<feature type="chain" id="PRO_5030658926" description="Lipoprotein" evidence="1">
    <location>
        <begin position="21"/>
        <end position="222"/>
    </location>
</feature>
<gene>
    <name evidence="2" type="ORF">HNR65_000502</name>
</gene>
<accession>A0A7W0C6Z6</accession>
<name>A0A7W0C6Z6_9BACT</name>
<comment type="caution">
    <text evidence="2">The sequence shown here is derived from an EMBL/GenBank/DDBJ whole genome shotgun (WGS) entry which is preliminary data.</text>
</comment>
<dbReference type="PROSITE" id="PS51257">
    <property type="entry name" value="PROKAR_LIPOPROTEIN"/>
    <property type="match status" value="1"/>
</dbReference>
<protein>
    <recommendedName>
        <fullName evidence="4">Lipoprotein</fullName>
    </recommendedName>
</protein>
<keyword evidence="1" id="KW-0732">Signal</keyword>
<reference evidence="2 3" key="1">
    <citation type="submission" date="2020-07" db="EMBL/GenBank/DDBJ databases">
        <title>Genomic Encyclopedia of Type Strains, Phase IV (KMG-IV): sequencing the most valuable type-strain genomes for metagenomic binning, comparative biology and taxonomic classification.</title>
        <authorList>
            <person name="Goeker M."/>
        </authorList>
    </citation>
    <scope>NUCLEOTIDE SEQUENCE [LARGE SCALE GENOMIC DNA]</scope>
    <source>
        <strain evidence="2 3">DSM 17721</strain>
    </source>
</reference>
<evidence type="ECO:0000256" key="1">
    <source>
        <dbReference type="SAM" id="SignalP"/>
    </source>
</evidence>
<evidence type="ECO:0000313" key="3">
    <source>
        <dbReference type="Proteomes" id="UP000525298"/>
    </source>
</evidence>
<dbReference type="Proteomes" id="UP000525298">
    <property type="component" value="Unassembled WGS sequence"/>
</dbReference>
<evidence type="ECO:0008006" key="4">
    <source>
        <dbReference type="Google" id="ProtNLM"/>
    </source>
</evidence>